<dbReference type="InterPro" id="IPR011727">
    <property type="entry name" value="CHP02117"/>
</dbReference>
<accession>A0ABW6A2H6</accession>
<dbReference type="NCBIfam" id="TIGR02117">
    <property type="entry name" value="chp_urease_rgn"/>
    <property type="match status" value="1"/>
</dbReference>
<keyword evidence="3" id="KW-1185">Reference proteome</keyword>
<dbReference type="EMBL" id="JBHUOZ010000001">
    <property type="protein sequence ID" value="MFD2918411.1"/>
    <property type="molecule type" value="Genomic_DNA"/>
</dbReference>
<evidence type="ECO:0000313" key="2">
    <source>
        <dbReference type="EMBL" id="MFD2918411.1"/>
    </source>
</evidence>
<evidence type="ECO:0000313" key="3">
    <source>
        <dbReference type="Proteomes" id="UP001597511"/>
    </source>
</evidence>
<comment type="caution">
    <text evidence="2">The sequence shown here is derived from an EMBL/GenBank/DDBJ whole genome shotgun (WGS) entry which is preliminary data.</text>
</comment>
<evidence type="ECO:0000256" key="1">
    <source>
        <dbReference type="SAM" id="Phobius"/>
    </source>
</evidence>
<keyword evidence="1" id="KW-0812">Transmembrane</keyword>
<dbReference type="RefSeq" id="WP_386094488.1">
    <property type="nucleotide sequence ID" value="NZ_JBHUOZ010000001.1"/>
</dbReference>
<protein>
    <submittedName>
        <fullName evidence="2">TIGR02117 family protein</fullName>
    </submittedName>
</protein>
<gene>
    <name evidence="2" type="ORF">ACFS6H_01740</name>
</gene>
<dbReference type="Proteomes" id="UP001597511">
    <property type="component" value="Unassembled WGS sequence"/>
</dbReference>
<proteinExistence type="predicted"/>
<name>A0ABW6A2H6_9BACT</name>
<sequence length="228" mass="25819">MLKKIIRITLKTLGIIIGILALYALAAWLIPYIPVNKKARLEGPDEVTIYIKSNGVHTDIVVPVKTAQFDWTKYIKYEHTDDKDSTMAYVGIGWGDKGFYLQTPQWSDLKFSTAFKAMFYLSTSALHATFYPQINEGENCKAIQISYQQYEALNKFLVNSFDLDAGGNTVHIPSVNDGYGSTDAFYEAKGRYSLFYSCNTWANNALKAAEQKACLWTVTDKGIFYQYK</sequence>
<organism evidence="2 3">
    <name type="scientific">Terrimonas rubra</name>
    <dbReference type="NCBI Taxonomy" id="1035890"/>
    <lineage>
        <taxon>Bacteria</taxon>
        <taxon>Pseudomonadati</taxon>
        <taxon>Bacteroidota</taxon>
        <taxon>Chitinophagia</taxon>
        <taxon>Chitinophagales</taxon>
        <taxon>Chitinophagaceae</taxon>
        <taxon>Terrimonas</taxon>
    </lineage>
</organism>
<reference evidence="3" key="1">
    <citation type="journal article" date="2019" name="Int. J. Syst. Evol. Microbiol.">
        <title>The Global Catalogue of Microorganisms (GCM) 10K type strain sequencing project: providing services to taxonomists for standard genome sequencing and annotation.</title>
        <authorList>
            <consortium name="The Broad Institute Genomics Platform"/>
            <consortium name="The Broad Institute Genome Sequencing Center for Infectious Disease"/>
            <person name="Wu L."/>
            <person name="Ma J."/>
        </authorList>
    </citation>
    <scope>NUCLEOTIDE SEQUENCE [LARGE SCALE GENOMIC DNA]</scope>
    <source>
        <strain evidence="3">KCTC 23299</strain>
    </source>
</reference>
<keyword evidence="1" id="KW-0472">Membrane</keyword>
<feature type="transmembrane region" description="Helical" evidence="1">
    <location>
        <begin position="12"/>
        <end position="33"/>
    </location>
</feature>
<dbReference type="Pfam" id="PF09601">
    <property type="entry name" value="DUF2459"/>
    <property type="match status" value="1"/>
</dbReference>
<keyword evidence="1" id="KW-1133">Transmembrane helix</keyword>